<accession>A0A0F8X2W8</accession>
<dbReference type="Gene3D" id="3.40.1350.10">
    <property type="match status" value="1"/>
</dbReference>
<dbReference type="EMBL" id="LAZR01065611">
    <property type="protein sequence ID" value="KKK55200.1"/>
    <property type="molecule type" value="Genomic_DNA"/>
</dbReference>
<reference evidence="1" key="1">
    <citation type="journal article" date="2015" name="Nature">
        <title>Complex archaea that bridge the gap between prokaryotes and eukaryotes.</title>
        <authorList>
            <person name="Spang A."/>
            <person name="Saw J.H."/>
            <person name="Jorgensen S.L."/>
            <person name="Zaremba-Niedzwiedzka K."/>
            <person name="Martijn J."/>
            <person name="Lind A.E."/>
            <person name="van Eijk R."/>
            <person name="Schleper C."/>
            <person name="Guy L."/>
            <person name="Ettema T.J."/>
        </authorList>
    </citation>
    <scope>NUCLEOTIDE SEQUENCE</scope>
</reference>
<dbReference type="GO" id="GO:0003676">
    <property type="term" value="F:nucleic acid binding"/>
    <property type="evidence" value="ECO:0007669"/>
    <property type="project" value="InterPro"/>
</dbReference>
<name>A0A0F8X2W8_9ZZZZ</name>
<dbReference type="AlphaFoldDB" id="A0A0F8X2W8"/>
<comment type="caution">
    <text evidence="1">The sequence shown here is derived from an EMBL/GenBank/DDBJ whole genome shotgun (WGS) entry which is preliminary data.</text>
</comment>
<evidence type="ECO:0000313" key="1">
    <source>
        <dbReference type="EMBL" id="KKK55200.1"/>
    </source>
</evidence>
<dbReference type="InterPro" id="IPR011856">
    <property type="entry name" value="tRNA_endonuc-like_dom_sf"/>
</dbReference>
<evidence type="ECO:0008006" key="2">
    <source>
        <dbReference type="Google" id="ProtNLM"/>
    </source>
</evidence>
<organism evidence="1">
    <name type="scientific">marine sediment metagenome</name>
    <dbReference type="NCBI Taxonomy" id="412755"/>
    <lineage>
        <taxon>unclassified sequences</taxon>
        <taxon>metagenomes</taxon>
        <taxon>ecological metagenomes</taxon>
    </lineage>
</organism>
<protein>
    <recommendedName>
        <fullName evidence="2">VRR-NUC domain-containing protein</fullName>
    </recommendedName>
</protein>
<gene>
    <name evidence="1" type="ORF">LCGC14_3076950</name>
</gene>
<proteinExistence type="predicted"/>
<sequence>MELKESDFASWFEDLLDTYGYKWMHPRPARVKRGGVEIYETAYSGHKGYLDYTIAHEVKQRLIFAELKSETGKLSPDQQLWIDTLKECQRQITLTPVPIPIGRKLKLFYSFEVYVWRPSQRDEIEVILK</sequence>